<accession>A0A2N7RZZ8</accession>
<dbReference type="Pfam" id="PF13673">
    <property type="entry name" value="Acetyltransf_10"/>
    <property type="match status" value="1"/>
</dbReference>
<dbReference type="EMBL" id="PNQX01000002">
    <property type="protein sequence ID" value="PMQ19465.1"/>
    <property type="molecule type" value="Genomic_DNA"/>
</dbReference>
<dbReference type="GeneID" id="303183976"/>
<evidence type="ECO:0000313" key="3">
    <source>
        <dbReference type="Proteomes" id="UP000235739"/>
    </source>
</evidence>
<reference evidence="2 3" key="1">
    <citation type="journal article" date="2017" name="Elife">
        <title>Extensive horizontal gene transfer in cheese-associated bacteria.</title>
        <authorList>
            <person name="Bonham K.S."/>
            <person name="Wolfe B.E."/>
            <person name="Dutton R.J."/>
        </authorList>
    </citation>
    <scope>NUCLEOTIDE SEQUENCE [LARGE SCALE GENOMIC DNA]</scope>
    <source>
        <strain evidence="2 3">JB182</strain>
    </source>
</reference>
<feature type="domain" description="N-acetyltransferase" evidence="1">
    <location>
        <begin position="6"/>
        <end position="147"/>
    </location>
</feature>
<proteinExistence type="predicted"/>
<dbReference type="Gene3D" id="3.40.630.30">
    <property type="match status" value="1"/>
</dbReference>
<keyword evidence="2" id="KW-0808">Transferase</keyword>
<name>A0A2N7RZZ8_9MICC</name>
<dbReference type="GO" id="GO:0016747">
    <property type="term" value="F:acyltransferase activity, transferring groups other than amino-acyl groups"/>
    <property type="evidence" value="ECO:0007669"/>
    <property type="project" value="InterPro"/>
</dbReference>
<comment type="caution">
    <text evidence="2">The sequence shown here is derived from an EMBL/GenBank/DDBJ whole genome shotgun (WGS) entry which is preliminary data.</text>
</comment>
<organism evidence="2 3">
    <name type="scientific">Glutamicibacter arilaitensis</name>
    <dbReference type="NCBI Taxonomy" id="256701"/>
    <lineage>
        <taxon>Bacteria</taxon>
        <taxon>Bacillati</taxon>
        <taxon>Actinomycetota</taxon>
        <taxon>Actinomycetes</taxon>
        <taxon>Micrococcales</taxon>
        <taxon>Micrococcaceae</taxon>
        <taxon>Glutamicibacter</taxon>
    </lineage>
</organism>
<dbReference type="Proteomes" id="UP000235739">
    <property type="component" value="Unassembled WGS sequence"/>
</dbReference>
<sequence length="151" mass="16494">MTVSISIFKPAELPQQLFYAVLKLRADVFIVEQQSCYPDIDGHDLDEDTVHLCALEDGKVLCTVRIMEIGSPSPRIGRVATASSARGRGLAGELMKQAVGLCQPHAQIQLSAQTQLESWYGKFGFQRSGADYDDDGIMHLPMIRDGGKAAL</sequence>
<dbReference type="RefSeq" id="WP_013347750.1">
    <property type="nucleotide sequence ID" value="NZ_JABUYH010000062.1"/>
</dbReference>
<evidence type="ECO:0000313" key="2">
    <source>
        <dbReference type="EMBL" id="PMQ19465.1"/>
    </source>
</evidence>
<dbReference type="SUPFAM" id="SSF55729">
    <property type="entry name" value="Acyl-CoA N-acyltransferases (Nat)"/>
    <property type="match status" value="1"/>
</dbReference>
<evidence type="ECO:0000259" key="1">
    <source>
        <dbReference type="PROSITE" id="PS51186"/>
    </source>
</evidence>
<dbReference type="CDD" id="cd04301">
    <property type="entry name" value="NAT_SF"/>
    <property type="match status" value="1"/>
</dbReference>
<dbReference type="PROSITE" id="PS51186">
    <property type="entry name" value="GNAT"/>
    <property type="match status" value="1"/>
</dbReference>
<dbReference type="InterPro" id="IPR000182">
    <property type="entry name" value="GNAT_dom"/>
</dbReference>
<gene>
    <name evidence="2" type="ORF">CIK84_12320</name>
</gene>
<dbReference type="AlphaFoldDB" id="A0A2N7RZZ8"/>
<dbReference type="InterPro" id="IPR016181">
    <property type="entry name" value="Acyl_CoA_acyltransferase"/>
</dbReference>
<dbReference type="OMA" id="DIPHIDM"/>
<protein>
    <submittedName>
        <fullName evidence="2">GNAT family N-acetyltransferase</fullName>
    </submittedName>
</protein>